<proteinExistence type="predicted"/>
<feature type="domain" description="DNA2/NAM7 helicase-like C-terminal" evidence="1">
    <location>
        <begin position="86"/>
        <end position="122"/>
    </location>
</feature>
<name>A0A6N2MJN7_SALVM</name>
<dbReference type="SUPFAM" id="SSF52540">
    <property type="entry name" value="P-loop containing nucleoside triphosphate hydrolases"/>
    <property type="match status" value="1"/>
</dbReference>
<dbReference type="InterPro" id="IPR027417">
    <property type="entry name" value="P-loop_NTPase"/>
</dbReference>
<dbReference type="Pfam" id="PF13087">
    <property type="entry name" value="AAA_12"/>
    <property type="match status" value="2"/>
</dbReference>
<dbReference type="EMBL" id="CAADRP010001841">
    <property type="protein sequence ID" value="VFU54408.1"/>
    <property type="molecule type" value="Genomic_DNA"/>
</dbReference>
<dbReference type="CDD" id="cd18808">
    <property type="entry name" value="SF1_C_Upf1"/>
    <property type="match status" value="1"/>
</dbReference>
<dbReference type="InterPro" id="IPR041679">
    <property type="entry name" value="DNA2/NAM7-like_C"/>
</dbReference>
<dbReference type="Gene3D" id="3.40.50.300">
    <property type="entry name" value="P-loop containing nucleotide triphosphate hydrolases"/>
    <property type="match status" value="2"/>
</dbReference>
<dbReference type="InterPro" id="IPR047187">
    <property type="entry name" value="SF1_C_Upf1"/>
</dbReference>
<feature type="domain" description="DNA2/NAM7 helicase-like C-terminal" evidence="1">
    <location>
        <begin position="9"/>
        <end position="85"/>
    </location>
</feature>
<dbReference type="PANTHER" id="PTHR10887">
    <property type="entry name" value="DNA2/NAM7 HELICASE FAMILY"/>
    <property type="match status" value="1"/>
</dbReference>
<dbReference type="PANTHER" id="PTHR10887:SF495">
    <property type="entry name" value="HELICASE SENATAXIN ISOFORM X1-RELATED"/>
    <property type="match status" value="1"/>
</dbReference>
<dbReference type="AlphaFoldDB" id="A0A6N2MJN7"/>
<organism evidence="2">
    <name type="scientific">Salix viminalis</name>
    <name type="common">Common osier</name>
    <name type="synonym">Basket willow</name>
    <dbReference type="NCBI Taxonomy" id="40686"/>
    <lineage>
        <taxon>Eukaryota</taxon>
        <taxon>Viridiplantae</taxon>
        <taxon>Streptophyta</taxon>
        <taxon>Embryophyta</taxon>
        <taxon>Tracheophyta</taxon>
        <taxon>Spermatophyta</taxon>
        <taxon>Magnoliopsida</taxon>
        <taxon>eudicotyledons</taxon>
        <taxon>Gunneridae</taxon>
        <taxon>Pentapetalae</taxon>
        <taxon>rosids</taxon>
        <taxon>fabids</taxon>
        <taxon>Malpighiales</taxon>
        <taxon>Salicaceae</taxon>
        <taxon>Saliceae</taxon>
        <taxon>Salix</taxon>
    </lineage>
</organism>
<sequence length="165" mass="18488">MSNKSASFHEIGVLGPYLFYDITDGQSFAVKKFLCISSYNERETEAAVELLSKYSSILLRRIGIITPYRCQLSLLRSRFSSAFGSSVVADMDSNGIGFVADERRMNVALTRAKLSLWILGNARTLQTNQNWAALVKDAKERNLAISAKQPYESLLETAPRDARKR</sequence>
<dbReference type="InterPro" id="IPR045055">
    <property type="entry name" value="DNA2/NAM7-like"/>
</dbReference>
<evidence type="ECO:0000313" key="2">
    <source>
        <dbReference type="EMBL" id="VFU54408.1"/>
    </source>
</evidence>
<protein>
    <recommendedName>
        <fullName evidence="1">DNA2/NAM7 helicase-like C-terminal domain-containing protein</fullName>
    </recommendedName>
</protein>
<evidence type="ECO:0000259" key="1">
    <source>
        <dbReference type="Pfam" id="PF13087"/>
    </source>
</evidence>
<gene>
    <name evidence="2" type="ORF">SVIM_LOCUS380018</name>
</gene>
<accession>A0A6N2MJN7</accession>
<reference evidence="2" key="1">
    <citation type="submission" date="2019-03" db="EMBL/GenBank/DDBJ databases">
        <authorList>
            <person name="Mank J."/>
            <person name="Almeida P."/>
        </authorList>
    </citation>
    <scope>NUCLEOTIDE SEQUENCE</scope>
    <source>
        <strain evidence="2">78183</strain>
    </source>
</reference>